<evidence type="ECO:0000256" key="1">
    <source>
        <dbReference type="SAM" id="MobiDB-lite"/>
    </source>
</evidence>
<sequence length="299" mass="32040">MSEITNTDFAEFGAIALDGYQELFENPKGLDHRTNISEGLSLLSDLLADLMHYADERGVDFDHALAQARTDHTVERAESGTYEIGATVQLTGPEAGRREHAGLTTRGQVTGVLSPQGGSATFYVQFPGEASGHPFPEPTLLPAPRFPPTVTSTGVVGTPLAAEAALVAAILRIEKSDAPGSAPRMEDLRDHRTLLTSLSSWTGLDERRFSELLRPKIFAKLRQLDVESAGEALSGSPTALEPPNPRADSAQLAAQDFPRAPGEDPRRTGPSNLDQPLPSQLRPSRPTTRIPTTPPGPAR</sequence>
<accession>A0A939P7M7</accession>
<name>A0A939P7M7_9ACTN</name>
<feature type="compositionally biased region" description="Low complexity" evidence="1">
    <location>
        <begin position="282"/>
        <end position="291"/>
    </location>
</feature>
<keyword evidence="3" id="KW-1185">Reference proteome</keyword>
<dbReference type="EMBL" id="JAGEOJ010000003">
    <property type="protein sequence ID" value="MBO2447140.1"/>
    <property type="molecule type" value="Genomic_DNA"/>
</dbReference>
<proteinExistence type="predicted"/>
<organism evidence="2 3">
    <name type="scientific">Actinomadura barringtoniae</name>
    <dbReference type="NCBI Taxonomy" id="1427535"/>
    <lineage>
        <taxon>Bacteria</taxon>
        <taxon>Bacillati</taxon>
        <taxon>Actinomycetota</taxon>
        <taxon>Actinomycetes</taxon>
        <taxon>Streptosporangiales</taxon>
        <taxon>Thermomonosporaceae</taxon>
        <taxon>Actinomadura</taxon>
    </lineage>
</organism>
<protein>
    <submittedName>
        <fullName evidence="2">Uncharacterized protein</fullName>
    </submittedName>
</protein>
<gene>
    <name evidence="2" type="ORF">J4573_08585</name>
</gene>
<comment type="caution">
    <text evidence="2">The sequence shown here is derived from an EMBL/GenBank/DDBJ whole genome shotgun (WGS) entry which is preliminary data.</text>
</comment>
<dbReference type="RefSeq" id="WP_208254742.1">
    <property type="nucleotide sequence ID" value="NZ_JAGEOJ010000003.1"/>
</dbReference>
<evidence type="ECO:0000313" key="3">
    <source>
        <dbReference type="Proteomes" id="UP000669179"/>
    </source>
</evidence>
<feature type="region of interest" description="Disordered" evidence="1">
    <location>
        <begin position="229"/>
        <end position="299"/>
    </location>
</feature>
<feature type="compositionally biased region" description="Polar residues" evidence="1">
    <location>
        <begin position="269"/>
        <end position="278"/>
    </location>
</feature>
<dbReference type="Proteomes" id="UP000669179">
    <property type="component" value="Unassembled WGS sequence"/>
</dbReference>
<dbReference type="AlphaFoldDB" id="A0A939P7M7"/>
<reference evidence="2" key="1">
    <citation type="submission" date="2021-03" db="EMBL/GenBank/DDBJ databases">
        <authorList>
            <person name="Kanchanasin P."/>
            <person name="Saeng-In P."/>
            <person name="Phongsopitanun W."/>
            <person name="Yuki M."/>
            <person name="Kudo T."/>
            <person name="Ohkuma M."/>
            <person name="Tanasupawat S."/>
        </authorList>
    </citation>
    <scope>NUCLEOTIDE SEQUENCE</scope>
    <source>
        <strain evidence="2">GKU 128</strain>
    </source>
</reference>
<evidence type="ECO:0000313" key="2">
    <source>
        <dbReference type="EMBL" id="MBO2447140.1"/>
    </source>
</evidence>